<keyword evidence="7" id="KW-1185">Reference proteome</keyword>
<proteinExistence type="inferred from homology"/>
<evidence type="ECO:0000256" key="3">
    <source>
        <dbReference type="ARBA" id="ARBA00023136"/>
    </source>
</evidence>
<gene>
    <name evidence="6" type="primary">psb28</name>
    <name evidence="6" type="ORF">DXZ20_10245</name>
</gene>
<dbReference type="RefSeq" id="WP_163670493.1">
    <property type="nucleotide sequence ID" value="NZ_QXHD01000004.1"/>
</dbReference>
<keyword evidence="2 5" id="KW-0602">Photosynthesis</keyword>
<protein>
    <recommendedName>
        <fullName evidence="5">Photosystem II reaction center Psb28 protein</fullName>
    </recommendedName>
</protein>
<dbReference type="GO" id="GO:0009654">
    <property type="term" value="C:photosystem II oxygen evolving complex"/>
    <property type="evidence" value="ECO:0007669"/>
    <property type="project" value="InterPro"/>
</dbReference>
<comment type="caution">
    <text evidence="6">The sequence shown here is derived from an EMBL/GenBank/DDBJ whole genome shotgun (WGS) entry which is preliminary data.</text>
</comment>
<dbReference type="InterPro" id="IPR038676">
    <property type="entry name" value="Psb28_c1_sf"/>
</dbReference>
<evidence type="ECO:0000256" key="5">
    <source>
        <dbReference type="RuleBase" id="RU003509"/>
    </source>
</evidence>
<evidence type="ECO:0000256" key="1">
    <source>
        <dbReference type="ARBA" id="ARBA00004170"/>
    </source>
</evidence>
<dbReference type="Pfam" id="PF03912">
    <property type="entry name" value="Psb28"/>
    <property type="match status" value="1"/>
</dbReference>
<dbReference type="AlphaFoldDB" id="A0A6M0RIL6"/>
<sequence length="124" mass="14164">MTQIPSVQIFKNIPEEISGVSLRRDPSTGTHIAVIRFKTLASIEHFLSFRKSSRNALHLIDTEGEILIMPSGVKMFYGDIDGEELTGVECKLEIDRDDHWERFMRFMHRYAEANGLAYGESEST</sequence>
<accession>A0A6M0RIL6</accession>
<comment type="subcellular location">
    <subcellularLocation>
        <location evidence="1">Membrane</location>
        <topology evidence="1">Peripheral membrane protein</topology>
    </subcellularLocation>
</comment>
<comment type="similarity">
    <text evidence="5">Belongs to the Psb28 family.</text>
</comment>
<evidence type="ECO:0000313" key="6">
    <source>
        <dbReference type="EMBL" id="NEZ56047.1"/>
    </source>
</evidence>
<evidence type="ECO:0000256" key="2">
    <source>
        <dbReference type="ARBA" id="ARBA00022531"/>
    </source>
</evidence>
<dbReference type="PANTHER" id="PTHR34963">
    <property type="match status" value="1"/>
</dbReference>
<dbReference type="InterPro" id="IPR005610">
    <property type="entry name" value="PSII_Psb28_class-1"/>
</dbReference>
<dbReference type="GO" id="GO:0015979">
    <property type="term" value="P:photosynthesis"/>
    <property type="evidence" value="ECO:0007669"/>
    <property type="project" value="UniProtKB-KW"/>
</dbReference>
<evidence type="ECO:0000313" key="7">
    <source>
        <dbReference type="Proteomes" id="UP000481033"/>
    </source>
</evidence>
<reference evidence="6 7" key="1">
    <citation type="journal article" date="2020" name="Microb. Ecol.">
        <title>Ecogenomics of the Marine Benthic Filamentous Cyanobacterium Adonisia.</title>
        <authorList>
            <person name="Walter J.M."/>
            <person name="Coutinho F.H."/>
            <person name="Leomil L."/>
            <person name="Hargreaves P.I."/>
            <person name="Campeao M.E."/>
            <person name="Vieira V.V."/>
            <person name="Silva B.S."/>
            <person name="Fistarol G.O."/>
            <person name="Salomon P.S."/>
            <person name="Sawabe T."/>
            <person name="Mino S."/>
            <person name="Hosokawa M."/>
            <person name="Miyashita H."/>
            <person name="Maruyama F."/>
            <person name="van Verk M.C."/>
            <person name="Dutilh B.E."/>
            <person name="Thompson C.C."/>
            <person name="Thompson F.L."/>
        </authorList>
    </citation>
    <scope>NUCLEOTIDE SEQUENCE [LARGE SCALE GENOMIC DNA]</scope>
    <source>
        <strain evidence="6 7">CCMR0081</strain>
    </source>
</reference>
<organism evidence="6 7">
    <name type="scientific">Adonisia turfae CCMR0081</name>
    <dbReference type="NCBI Taxonomy" id="2292702"/>
    <lineage>
        <taxon>Bacteria</taxon>
        <taxon>Bacillati</taxon>
        <taxon>Cyanobacteriota</taxon>
        <taxon>Adonisia</taxon>
        <taxon>Adonisia turfae</taxon>
    </lineage>
</organism>
<keyword evidence="3" id="KW-0472">Membrane</keyword>
<dbReference type="PANTHER" id="PTHR34963:SF2">
    <property type="entry name" value="PHOTOSYSTEM II REACTION CENTER PSB28 PROTEIN, CHLOROPLASTIC"/>
    <property type="match status" value="1"/>
</dbReference>
<evidence type="ECO:0000256" key="4">
    <source>
        <dbReference type="ARBA" id="ARBA00023276"/>
    </source>
</evidence>
<keyword evidence="4 5" id="KW-0604">Photosystem II</keyword>
<dbReference type="NCBIfam" id="TIGR03047">
    <property type="entry name" value="PS_II_psb28"/>
    <property type="match status" value="1"/>
</dbReference>
<dbReference type="Proteomes" id="UP000481033">
    <property type="component" value="Unassembled WGS sequence"/>
</dbReference>
<name>A0A6M0RIL6_9CYAN</name>
<dbReference type="EMBL" id="QXHD01000004">
    <property type="protein sequence ID" value="NEZ56047.1"/>
    <property type="molecule type" value="Genomic_DNA"/>
</dbReference>
<dbReference type="Gene3D" id="2.40.30.220">
    <property type="entry name" value="Photosystem II Psb28"/>
    <property type="match status" value="1"/>
</dbReference>